<dbReference type="STRING" id="188477.A0A433TJW0"/>
<dbReference type="GO" id="GO:0008310">
    <property type="term" value="F:single-stranded DNA 3'-5' DNA exonuclease activity"/>
    <property type="evidence" value="ECO:0007669"/>
    <property type="project" value="TreeGrafter"/>
</dbReference>
<evidence type="ECO:0000313" key="1">
    <source>
        <dbReference type="EMBL" id="RUS81862.1"/>
    </source>
</evidence>
<dbReference type="PANTHER" id="PTHR21166">
    <property type="entry name" value="CELL DIVISION CONTROL PROTEIN 24 OB DOMAIN-CONTAINING PROTEIN-RELATED"/>
    <property type="match status" value="1"/>
</dbReference>
<keyword evidence="2" id="KW-1185">Reference proteome</keyword>
<accession>A0A433TJW0</accession>
<dbReference type="Gene3D" id="2.40.50.140">
    <property type="entry name" value="Nucleic acid-binding proteins"/>
    <property type="match status" value="1"/>
</dbReference>
<dbReference type="Proteomes" id="UP000271974">
    <property type="component" value="Unassembled WGS sequence"/>
</dbReference>
<dbReference type="PANTHER" id="PTHR21166:SF2">
    <property type="entry name" value="CELL DIVISION CONTROL PROTEIN 24 OB DOMAIN-CONTAINING PROTEIN-RELATED"/>
    <property type="match status" value="1"/>
</dbReference>
<protein>
    <submittedName>
        <fullName evidence="1">Uncharacterized protein</fullName>
    </submittedName>
</protein>
<feature type="non-terminal residue" evidence="1">
    <location>
        <position position="1"/>
    </location>
</feature>
<gene>
    <name evidence="1" type="ORF">EGW08_010385</name>
</gene>
<organism evidence="1 2">
    <name type="scientific">Elysia chlorotica</name>
    <name type="common">Eastern emerald elysia</name>
    <name type="synonym">Sea slug</name>
    <dbReference type="NCBI Taxonomy" id="188477"/>
    <lineage>
        <taxon>Eukaryota</taxon>
        <taxon>Metazoa</taxon>
        <taxon>Spiralia</taxon>
        <taxon>Lophotrochozoa</taxon>
        <taxon>Mollusca</taxon>
        <taxon>Gastropoda</taxon>
        <taxon>Heterobranchia</taxon>
        <taxon>Euthyneura</taxon>
        <taxon>Panpulmonata</taxon>
        <taxon>Sacoglossa</taxon>
        <taxon>Placobranchoidea</taxon>
        <taxon>Plakobranchidae</taxon>
        <taxon>Elysia</taxon>
    </lineage>
</organism>
<name>A0A433TJW0_ELYCH</name>
<dbReference type="GO" id="GO:0003697">
    <property type="term" value="F:single-stranded DNA binding"/>
    <property type="evidence" value="ECO:0007669"/>
    <property type="project" value="TreeGrafter"/>
</dbReference>
<proteinExistence type="predicted"/>
<dbReference type="SUPFAM" id="SSF50249">
    <property type="entry name" value="Nucleic acid-binding proteins"/>
    <property type="match status" value="1"/>
</dbReference>
<dbReference type="InterPro" id="IPR052469">
    <property type="entry name" value="MEIOB"/>
</dbReference>
<dbReference type="InterPro" id="IPR012340">
    <property type="entry name" value="NA-bd_OB-fold"/>
</dbReference>
<dbReference type="OrthoDB" id="9937820at2759"/>
<dbReference type="AlphaFoldDB" id="A0A433TJW0"/>
<comment type="caution">
    <text evidence="1">The sequence shown here is derived from an EMBL/GenBank/DDBJ whole genome shotgun (WGS) entry which is preliminary data.</text>
</comment>
<dbReference type="GO" id="GO:0000712">
    <property type="term" value="P:resolution of meiotic recombination intermediates"/>
    <property type="evidence" value="ECO:0007669"/>
    <property type="project" value="TreeGrafter"/>
</dbReference>
<sequence length="210" mass="23268">PDTPEAACIREYSKTQVSFLSNESNGNFSLDGKDPPLDTITNNLSVRDVKMLLEQEGEASYGLIFPFLSQFDIDSDEKMFCREICSKCRKTVLESNGFVCVNSSCGGEDLRLDGVQEVEYSLPVSLSDHTGTLEHCYIPANIAEEILGAKANEFKDLSGQRKTDIKWSFLMERVKAVVKIRGQSNGNGRSMVKILSLEKPNIEELALCVA</sequence>
<dbReference type="EMBL" id="RQTK01000317">
    <property type="protein sequence ID" value="RUS81862.1"/>
    <property type="molecule type" value="Genomic_DNA"/>
</dbReference>
<evidence type="ECO:0000313" key="2">
    <source>
        <dbReference type="Proteomes" id="UP000271974"/>
    </source>
</evidence>
<reference evidence="1 2" key="1">
    <citation type="submission" date="2019-01" db="EMBL/GenBank/DDBJ databases">
        <title>A draft genome assembly of the solar-powered sea slug Elysia chlorotica.</title>
        <authorList>
            <person name="Cai H."/>
            <person name="Li Q."/>
            <person name="Fang X."/>
            <person name="Li J."/>
            <person name="Curtis N.E."/>
            <person name="Altenburger A."/>
            <person name="Shibata T."/>
            <person name="Feng M."/>
            <person name="Maeda T."/>
            <person name="Schwartz J.A."/>
            <person name="Shigenobu S."/>
            <person name="Lundholm N."/>
            <person name="Nishiyama T."/>
            <person name="Yang H."/>
            <person name="Hasebe M."/>
            <person name="Li S."/>
            <person name="Pierce S.K."/>
            <person name="Wang J."/>
        </authorList>
    </citation>
    <scope>NUCLEOTIDE SEQUENCE [LARGE SCALE GENOMIC DNA]</scope>
    <source>
        <strain evidence="1">EC2010</strain>
        <tissue evidence="1">Whole organism of an adult</tissue>
    </source>
</reference>